<feature type="transmembrane region" description="Helical" evidence="6">
    <location>
        <begin position="104"/>
        <end position="122"/>
    </location>
</feature>
<protein>
    <submittedName>
        <fullName evidence="7">YitT family protein</fullName>
    </submittedName>
</protein>
<evidence type="ECO:0000256" key="4">
    <source>
        <dbReference type="ARBA" id="ARBA00022989"/>
    </source>
</evidence>
<feature type="transmembrane region" description="Helical" evidence="6">
    <location>
        <begin position="7"/>
        <end position="28"/>
    </location>
</feature>
<dbReference type="PANTHER" id="PTHR33545:SF5">
    <property type="entry name" value="UPF0750 MEMBRANE PROTEIN YITT"/>
    <property type="match status" value="1"/>
</dbReference>
<evidence type="ECO:0000256" key="1">
    <source>
        <dbReference type="ARBA" id="ARBA00004651"/>
    </source>
</evidence>
<sequence>MFLQKSLIIFIGSILIAIGINFFIVPYHLLDGGAIGISLIIHYLFNVKVGIAIICVSLPIFLIAWMNYRTFFYNGIHGLLFSSVIIDFLYPLHIAGQKLITNELAGAISGGIFVGLGIGLMLRSDITIGGTDLLAQMISKVLHINPGLGILSIDILVVVFGSLLVDSVSLLYSCITVLSVGITTTLLAKKY</sequence>
<evidence type="ECO:0000256" key="2">
    <source>
        <dbReference type="ARBA" id="ARBA00022475"/>
    </source>
</evidence>
<feature type="transmembrane region" description="Helical" evidence="6">
    <location>
        <begin position="40"/>
        <end position="64"/>
    </location>
</feature>
<feature type="transmembrane region" description="Helical" evidence="6">
    <location>
        <begin position="71"/>
        <end position="92"/>
    </location>
</feature>
<keyword evidence="3 6" id="KW-0812">Transmembrane</keyword>
<comment type="subcellular location">
    <subcellularLocation>
        <location evidence="1">Cell membrane</location>
        <topology evidence="1">Multi-pass membrane protein</topology>
    </subcellularLocation>
</comment>
<evidence type="ECO:0000256" key="5">
    <source>
        <dbReference type="ARBA" id="ARBA00023136"/>
    </source>
</evidence>
<organism evidence="7 8">
    <name type="scientific">Psychrobacillus mangrovi</name>
    <dbReference type="NCBI Taxonomy" id="3117745"/>
    <lineage>
        <taxon>Bacteria</taxon>
        <taxon>Bacillati</taxon>
        <taxon>Bacillota</taxon>
        <taxon>Bacilli</taxon>
        <taxon>Bacillales</taxon>
        <taxon>Bacillaceae</taxon>
        <taxon>Psychrobacillus</taxon>
    </lineage>
</organism>
<evidence type="ECO:0000313" key="7">
    <source>
        <dbReference type="EMBL" id="MEI4768305.1"/>
    </source>
</evidence>
<dbReference type="InterPro" id="IPR051461">
    <property type="entry name" value="UPF0750_membrane"/>
</dbReference>
<keyword evidence="5 6" id="KW-0472">Membrane</keyword>
<name>A0ABU8F038_9BACI</name>
<keyword evidence="8" id="KW-1185">Reference proteome</keyword>
<keyword evidence="2" id="KW-1003">Cell membrane</keyword>
<comment type="caution">
    <text evidence="7">The sequence shown here is derived from an EMBL/GenBank/DDBJ whole genome shotgun (WGS) entry which is preliminary data.</text>
</comment>
<keyword evidence="4 6" id="KW-1133">Transmembrane helix</keyword>
<feature type="transmembrane region" description="Helical" evidence="6">
    <location>
        <begin position="142"/>
        <end position="164"/>
    </location>
</feature>
<accession>A0ABU8F038</accession>
<dbReference type="Proteomes" id="UP001364890">
    <property type="component" value="Unassembled WGS sequence"/>
</dbReference>
<dbReference type="InterPro" id="IPR003740">
    <property type="entry name" value="YitT"/>
</dbReference>
<evidence type="ECO:0000313" key="8">
    <source>
        <dbReference type="Proteomes" id="UP001364890"/>
    </source>
</evidence>
<proteinExistence type="predicted"/>
<gene>
    <name evidence="7" type="ORF">WAX74_01380</name>
</gene>
<dbReference type="EMBL" id="JBAWSY010000001">
    <property type="protein sequence ID" value="MEI4768305.1"/>
    <property type="molecule type" value="Genomic_DNA"/>
</dbReference>
<dbReference type="RefSeq" id="WP_336495866.1">
    <property type="nucleotide sequence ID" value="NZ_JBAWSY010000001.1"/>
</dbReference>
<feature type="transmembrane region" description="Helical" evidence="6">
    <location>
        <begin position="170"/>
        <end position="188"/>
    </location>
</feature>
<dbReference type="PANTHER" id="PTHR33545">
    <property type="entry name" value="UPF0750 MEMBRANE PROTEIN YITT-RELATED"/>
    <property type="match status" value="1"/>
</dbReference>
<evidence type="ECO:0000256" key="3">
    <source>
        <dbReference type="ARBA" id="ARBA00022692"/>
    </source>
</evidence>
<dbReference type="Pfam" id="PF02588">
    <property type="entry name" value="YitT_membrane"/>
    <property type="match status" value="1"/>
</dbReference>
<evidence type="ECO:0000256" key="6">
    <source>
        <dbReference type="SAM" id="Phobius"/>
    </source>
</evidence>
<reference evidence="7 8" key="1">
    <citation type="submission" date="2024-01" db="EMBL/GenBank/DDBJ databases">
        <title>Seven novel Bacillus-like species.</title>
        <authorList>
            <person name="Liu G."/>
        </authorList>
    </citation>
    <scope>NUCLEOTIDE SEQUENCE [LARGE SCALE GENOMIC DNA]</scope>
    <source>
        <strain evidence="7 8">FJAT-51614</strain>
    </source>
</reference>